<dbReference type="PANTHER" id="PTHR35525">
    <property type="entry name" value="BLL6575 PROTEIN"/>
    <property type="match status" value="1"/>
</dbReference>
<evidence type="ECO:0000313" key="2">
    <source>
        <dbReference type="EMBL" id="SMC50933.1"/>
    </source>
</evidence>
<feature type="domain" description="Zinc finger CGNR" evidence="1">
    <location>
        <begin position="133"/>
        <end position="175"/>
    </location>
</feature>
<dbReference type="SUPFAM" id="SSF160904">
    <property type="entry name" value="Jann2411-like"/>
    <property type="match status" value="1"/>
</dbReference>
<gene>
    <name evidence="2" type="ORF">SAMN05661093_00288</name>
</gene>
<evidence type="ECO:0000313" key="3">
    <source>
        <dbReference type="Proteomes" id="UP000192674"/>
    </source>
</evidence>
<organism evidence="2 3">
    <name type="scientific">Kibdelosporangium aridum</name>
    <dbReference type="NCBI Taxonomy" id="2030"/>
    <lineage>
        <taxon>Bacteria</taxon>
        <taxon>Bacillati</taxon>
        <taxon>Actinomycetota</taxon>
        <taxon>Actinomycetes</taxon>
        <taxon>Pseudonocardiales</taxon>
        <taxon>Pseudonocardiaceae</taxon>
        <taxon>Kibdelosporangium</taxon>
    </lineage>
</organism>
<dbReference type="PANTHER" id="PTHR35525:SF3">
    <property type="entry name" value="BLL6575 PROTEIN"/>
    <property type="match status" value="1"/>
</dbReference>
<accession>A0A1W1ZRM7</accession>
<sequence>MDWIFDGGRPCLDFVNTLRDRHLSGRELLTEPAALAEWLLAAGHADRRHRVTADDLALALQLREAIDRLARGLTHAADVRLVNKIAADLPVPHLRIDADGPRREVRCSAGPIKAVLAELAADAIDLVASGGVVRICAFDDCGVRFHDASPKHNRQWCSMTRCGNRAKARAHYARRKSNS</sequence>
<dbReference type="EMBL" id="FWXV01000001">
    <property type="protein sequence ID" value="SMC50933.1"/>
    <property type="molecule type" value="Genomic_DNA"/>
</dbReference>
<dbReference type="Proteomes" id="UP000192674">
    <property type="component" value="Unassembled WGS sequence"/>
</dbReference>
<keyword evidence="3" id="KW-1185">Reference proteome</keyword>
<dbReference type="RefSeq" id="WP_084424234.1">
    <property type="nucleotide sequence ID" value="NZ_FWXV01000001.1"/>
</dbReference>
<dbReference type="OrthoDB" id="3211108at2"/>
<dbReference type="Pfam" id="PF11706">
    <property type="entry name" value="zf-CGNR"/>
    <property type="match status" value="1"/>
</dbReference>
<dbReference type="Gene3D" id="1.10.3300.10">
    <property type="entry name" value="Jann2411-like domain"/>
    <property type="match status" value="1"/>
</dbReference>
<dbReference type="InterPro" id="IPR010852">
    <property type="entry name" value="ABATE"/>
</dbReference>
<dbReference type="AlphaFoldDB" id="A0A1W1ZRM7"/>
<protein>
    <submittedName>
        <fullName evidence="2">Conserved protein containing a Zn-ribbon-like motif, possibly RNA-binding</fullName>
    </submittedName>
</protein>
<dbReference type="InterPro" id="IPR023286">
    <property type="entry name" value="ABATE_dom_sf"/>
</dbReference>
<reference evidence="2 3" key="1">
    <citation type="submission" date="2017-04" db="EMBL/GenBank/DDBJ databases">
        <authorList>
            <person name="Afonso C.L."/>
            <person name="Miller P.J."/>
            <person name="Scott M.A."/>
            <person name="Spackman E."/>
            <person name="Goraichik I."/>
            <person name="Dimitrov K.M."/>
            <person name="Suarez D.L."/>
            <person name="Swayne D.E."/>
        </authorList>
    </citation>
    <scope>NUCLEOTIDE SEQUENCE [LARGE SCALE GENOMIC DNA]</scope>
    <source>
        <strain evidence="2 3">DSM 43828</strain>
    </source>
</reference>
<name>A0A1W1ZRM7_KIBAR</name>
<proteinExistence type="predicted"/>
<evidence type="ECO:0000259" key="1">
    <source>
        <dbReference type="Pfam" id="PF11706"/>
    </source>
</evidence>
<dbReference type="Pfam" id="PF07336">
    <property type="entry name" value="ABATE"/>
    <property type="match status" value="1"/>
</dbReference>
<dbReference type="InterPro" id="IPR021005">
    <property type="entry name" value="Znf_CGNR"/>
</dbReference>